<dbReference type="FunFam" id="1.10.10.10:FF:000165">
    <property type="entry name" value="Vacuolar protein sorting protein (Vps36)"/>
    <property type="match status" value="1"/>
</dbReference>
<name>E1ZNQ5_CHLVA</name>
<dbReference type="InterPro" id="IPR036390">
    <property type="entry name" value="WH_DNA-bd_sf"/>
</dbReference>
<evidence type="ECO:0000313" key="8">
    <source>
        <dbReference type="Proteomes" id="UP000008141"/>
    </source>
</evidence>
<keyword evidence="6" id="KW-0963">Cytoplasm</keyword>
<evidence type="ECO:0000313" key="7">
    <source>
        <dbReference type="EMBL" id="EFN52457.1"/>
    </source>
</evidence>
<gene>
    <name evidence="7" type="ORF">CHLNCDRAFT_12611</name>
</gene>
<dbReference type="GeneID" id="17351817"/>
<feature type="non-terminal residue" evidence="7">
    <location>
        <position position="163"/>
    </location>
</feature>
<evidence type="ECO:0000256" key="3">
    <source>
        <dbReference type="ARBA" id="ARBA00022753"/>
    </source>
</evidence>
<dbReference type="InParanoid" id="E1ZNQ5"/>
<dbReference type="InterPro" id="IPR037855">
    <property type="entry name" value="Vps36"/>
</dbReference>
<feature type="non-terminal residue" evidence="7">
    <location>
        <position position="1"/>
    </location>
</feature>
<dbReference type="GO" id="GO:0032266">
    <property type="term" value="F:phosphatidylinositol-3-phosphate binding"/>
    <property type="evidence" value="ECO:0007669"/>
    <property type="project" value="UniProtKB-UniRule"/>
</dbReference>
<evidence type="ECO:0000256" key="2">
    <source>
        <dbReference type="ARBA" id="ARBA00022448"/>
    </source>
</evidence>
<dbReference type="Gene3D" id="1.10.10.10">
    <property type="entry name" value="Winged helix-like DNA-binding domain superfamily/Winged helix DNA-binding domain"/>
    <property type="match status" value="2"/>
</dbReference>
<dbReference type="SUPFAM" id="SSF46785">
    <property type="entry name" value="Winged helix' DNA-binding domain"/>
    <property type="match status" value="2"/>
</dbReference>
<evidence type="ECO:0000256" key="1">
    <source>
        <dbReference type="ARBA" id="ARBA00009697"/>
    </source>
</evidence>
<dbReference type="RefSeq" id="XP_005844559.1">
    <property type="nucleotide sequence ID" value="XM_005844497.1"/>
</dbReference>
<dbReference type="OrthoDB" id="271448at2759"/>
<evidence type="ECO:0000256" key="6">
    <source>
        <dbReference type="RuleBase" id="RU367095"/>
    </source>
</evidence>
<sequence length="163" mass="18000">LLELGIVSPVTRDTAGSLYHQELARQLADFLRVPMERASGMMPLPDVYCLYNRARGTELISPDDLLAAISLFPKIRAPYTLREFASGVKVVQAASHSDDAVCRRLAEMVLLATLGPSITRTEVAVRLAMPVPVAGEHLRMAEARGVLCRDDGPEGLRYFRNFF</sequence>
<dbReference type="Pfam" id="PF04157">
    <property type="entry name" value="EAP30"/>
    <property type="match status" value="1"/>
</dbReference>
<keyword evidence="8" id="KW-1185">Reference proteome</keyword>
<keyword evidence="2 6" id="KW-0813">Transport</keyword>
<dbReference type="KEGG" id="cvr:CHLNCDRAFT_12611"/>
<dbReference type="PANTHER" id="PTHR13128">
    <property type="entry name" value="VACUOLAR PROTEIN-SORTING-ASSOCIATED PROTEIN 36"/>
    <property type="match status" value="1"/>
</dbReference>
<comment type="similarity">
    <text evidence="1 6">Belongs to the VPS36 family.</text>
</comment>
<comment type="subunit">
    <text evidence="6">Component of the endosomal sorting complex required for transport II (ESCRT-II).</text>
</comment>
<dbReference type="Proteomes" id="UP000008141">
    <property type="component" value="Unassembled WGS sequence"/>
</dbReference>
<keyword evidence="4 6" id="KW-0653">Protein transport</keyword>
<keyword evidence="5" id="KW-0175">Coiled coil</keyword>
<accession>E1ZNQ5</accession>
<dbReference type="eggNOG" id="KOG2760">
    <property type="taxonomic scope" value="Eukaryota"/>
</dbReference>
<dbReference type="GO" id="GO:0031902">
    <property type="term" value="C:late endosome membrane"/>
    <property type="evidence" value="ECO:0007669"/>
    <property type="project" value="UniProtKB-UniRule"/>
</dbReference>
<reference evidence="7 8" key="1">
    <citation type="journal article" date="2010" name="Plant Cell">
        <title>The Chlorella variabilis NC64A genome reveals adaptation to photosymbiosis, coevolution with viruses, and cryptic sex.</title>
        <authorList>
            <person name="Blanc G."/>
            <person name="Duncan G."/>
            <person name="Agarkova I."/>
            <person name="Borodovsky M."/>
            <person name="Gurnon J."/>
            <person name="Kuo A."/>
            <person name="Lindquist E."/>
            <person name="Lucas S."/>
            <person name="Pangilinan J."/>
            <person name="Polle J."/>
            <person name="Salamov A."/>
            <person name="Terry A."/>
            <person name="Yamada T."/>
            <person name="Dunigan D.D."/>
            <person name="Grigoriev I.V."/>
            <person name="Claverie J.M."/>
            <person name="Van Etten J.L."/>
        </authorList>
    </citation>
    <scope>NUCLEOTIDE SEQUENCE [LARGE SCALE GENOMIC DNA]</scope>
    <source>
        <strain evidence="7 8">NC64A</strain>
    </source>
</reference>
<dbReference type="PANTHER" id="PTHR13128:SF12">
    <property type="entry name" value="VACUOLAR PROTEIN-SORTING-ASSOCIATED PROTEIN 36"/>
    <property type="match status" value="1"/>
</dbReference>
<comment type="function">
    <text evidence="6">Component of the ESCRT-II complex (endosomal sorting complex required for transport II), which is required for multivesicular body (MVB) formation and sorting of endosomal cargo proteins into MVBs.</text>
</comment>
<dbReference type="GO" id="GO:0043328">
    <property type="term" value="P:protein transport to vacuole involved in ubiquitin-dependent protein catabolic process via the multivesicular body sorting pathway"/>
    <property type="evidence" value="ECO:0007669"/>
    <property type="project" value="UniProtKB-UniRule"/>
</dbReference>
<keyword evidence="3 6" id="KW-0967">Endosome</keyword>
<proteinExistence type="inferred from homology"/>
<dbReference type="STRING" id="554065.E1ZNQ5"/>
<dbReference type="EMBL" id="GL433856">
    <property type="protein sequence ID" value="EFN52457.1"/>
    <property type="molecule type" value="Genomic_DNA"/>
</dbReference>
<comment type="subcellular location">
    <subcellularLocation>
        <location evidence="6">Cytoplasm</location>
    </subcellularLocation>
    <subcellularLocation>
        <location evidence="6">Endosome</location>
    </subcellularLocation>
</comment>
<dbReference type="OMA" id="VIQSISH"/>
<dbReference type="GO" id="GO:0043130">
    <property type="term" value="F:ubiquitin binding"/>
    <property type="evidence" value="ECO:0007669"/>
    <property type="project" value="UniProtKB-UniRule"/>
</dbReference>
<dbReference type="AlphaFoldDB" id="E1ZNQ5"/>
<evidence type="ECO:0000256" key="5">
    <source>
        <dbReference type="ARBA" id="ARBA00023054"/>
    </source>
</evidence>
<organism evidence="8">
    <name type="scientific">Chlorella variabilis</name>
    <name type="common">Green alga</name>
    <dbReference type="NCBI Taxonomy" id="554065"/>
    <lineage>
        <taxon>Eukaryota</taxon>
        <taxon>Viridiplantae</taxon>
        <taxon>Chlorophyta</taxon>
        <taxon>core chlorophytes</taxon>
        <taxon>Trebouxiophyceae</taxon>
        <taxon>Chlorellales</taxon>
        <taxon>Chlorellaceae</taxon>
        <taxon>Chlorella clade</taxon>
        <taxon>Chlorella</taxon>
    </lineage>
</organism>
<dbReference type="InterPro" id="IPR036388">
    <property type="entry name" value="WH-like_DNA-bd_sf"/>
</dbReference>
<dbReference type="InterPro" id="IPR040608">
    <property type="entry name" value="Snf8/Vps36"/>
</dbReference>
<protein>
    <recommendedName>
        <fullName evidence="6">Vacuolar protein-sorting-associated protein 36</fullName>
    </recommendedName>
    <alternativeName>
        <fullName evidence="6">ESCRT-II complex subunit VPS36</fullName>
    </alternativeName>
</protein>
<evidence type="ECO:0000256" key="4">
    <source>
        <dbReference type="ARBA" id="ARBA00022927"/>
    </source>
</evidence>
<dbReference type="GO" id="GO:0000814">
    <property type="term" value="C:ESCRT II complex"/>
    <property type="evidence" value="ECO:0007669"/>
    <property type="project" value="UniProtKB-UniRule"/>
</dbReference>